<dbReference type="GO" id="GO:1904262">
    <property type="term" value="P:negative regulation of TORC1 signaling"/>
    <property type="evidence" value="ECO:0007669"/>
    <property type="project" value="TreeGrafter"/>
</dbReference>
<proteinExistence type="inferred from homology"/>
<evidence type="ECO:0000256" key="1">
    <source>
        <dbReference type="ARBA" id="ARBA00004496"/>
    </source>
</evidence>
<keyword evidence="3" id="KW-0963">Cytoplasm</keyword>
<dbReference type="InterPro" id="IPR006730">
    <property type="entry name" value="Sestrin"/>
</dbReference>
<protein>
    <submittedName>
        <fullName evidence="5">P53 regulated pa26 nuclear protein sestrin, putative</fullName>
    </submittedName>
</protein>
<accession>G0QQJ5</accession>
<organism evidence="5 6">
    <name type="scientific">Ichthyophthirius multifiliis</name>
    <name type="common">White spot disease agent</name>
    <name type="synonym">Ich</name>
    <dbReference type="NCBI Taxonomy" id="5932"/>
    <lineage>
        <taxon>Eukaryota</taxon>
        <taxon>Sar</taxon>
        <taxon>Alveolata</taxon>
        <taxon>Ciliophora</taxon>
        <taxon>Intramacronucleata</taxon>
        <taxon>Oligohymenophorea</taxon>
        <taxon>Hymenostomatida</taxon>
        <taxon>Ophryoglenina</taxon>
        <taxon>Ichthyophthirius</taxon>
    </lineage>
</organism>
<dbReference type="OrthoDB" id="286735at2759"/>
<dbReference type="GO" id="GO:0071233">
    <property type="term" value="P:cellular response to L-leucine"/>
    <property type="evidence" value="ECO:0007669"/>
    <property type="project" value="TreeGrafter"/>
</dbReference>
<gene>
    <name evidence="5" type="ORF">IMG5_080150</name>
</gene>
<dbReference type="GO" id="GO:0016239">
    <property type="term" value="P:positive regulation of macroautophagy"/>
    <property type="evidence" value="ECO:0007669"/>
    <property type="project" value="TreeGrafter"/>
</dbReference>
<dbReference type="RefSeq" id="XP_004036496.1">
    <property type="nucleotide sequence ID" value="XM_004036448.1"/>
</dbReference>
<dbReference type="Proteomes" id="UP000008983">
    <property type="component" value="Unassembled WGS sequence"/>
</dbReference>
<comment type="similarity">
    <text evidence="2">Belongs to the sestrin family.</text>
</comment>
<evidence type="ECO:0000256" key="2">
    <source>
        <dbReference type="ARBA" id="ARBA00008350"/>
    </source>
</evidence>
<comment type="subcellular location">
    <subcellularLocation>
        <location evidence="1">Cytoplasm</location>
    </subcellularLocation>
</comment>
<dbReference type="PANTHER" id="PTHR12474:SF0">
    <property type="entry name" value="SESTRIN HOMOLOG"/>
    <property type="match status" value="1"/>
</dbReference>
<reference evidence="5 6" key="1">
    <citation type="submission" date="2011-07" db="EMBL/GenBank/DDBJ databases">
        <authorList>
            <person name="Coyne R."/>
            <person name="Brami D."/>
            <person name="Johnson J."/>
            <person name="Hostetler J."/>
            <person name="Hannick L."/>
            <person name="Clark T."/>
            <person name="Cassidy-Hanley D."/>
            <person name="Inman J."/>
        </authorList>
    </citation>
    <scope>NUCLEOTIDE SEQUENCE [LARGE SCALE GENOMIC DNA]</scope>
    <source>
        <strain evidence="5 6">G5</strain>
    </source>
</reference>
<name>G0QQJ5_ICHMU</name>
<keyword evidence="6" id="KW-1185">Reference proteome</keyword>
<evidence type="ECO:0000256" key="3">
    <source>
        <dbReference type="ARBA" id="ARBA00022490"/>
    </source>
</evidence>
<dbReference type="GO" id="GO:0070728">
    <property type="term" value="F:L-leucine binding"/>
    <property type="evidence" value="ECO:0007669"/>
    <property type="project" value="TreeGrafter"/>
</dbReference>
<dbReference type="GO" id="GO:1901031">
    <property type="term" value="P:regulation of response to reactive oxygen species"/>
    <property type="evidence" value="ECO:0007669"/>
    <property type="project" value="InterPro"/>
</dbReference>
<dbReference type="AlphaFoldDB" id="G0QQJ5"/>
<dbReference type="InParanoid" id="G0QQJ5"/>
<dbReference type="GO" id="GO:0016684">
    <property type="term" value="F:oxidoreductase activity, acting on peroxide as acceptor"/>
    <property type="evidence" value="ECO:0007669"/>
    <property type="project" value="TreeGrafter"/>
</dbReference>
<dbReference type="GeneID" id="14908672"/>
<dbReference type="GO" id="GO:0005737">
    <property type="term" value="C:cytoplasm"/>
    <property type="evidence" value="ECO:0007669"/>
    <property type="project" value="UniProtKB-SubCell"/>
</dbReference>
<evidence type="ECO:0000313" key="6">
    <source>
        <dbReference type="Proteomes" id="UP000008983"/>
    </source>
</evidence>
<dbReference type="SUPFAM" id="SSF69118">
    <property type="entry name" value="AhpD-like"/>
    <property type="match status" value="1"/>
</dbReference>
<dbReference type="Pfam" id="PF04636">
    <property type="entry name" value="PA26"/>
    <property type="match status" value="1"/>
</dbReference>
<keyword evidence="4" id="KW-0472">Membrane</keyword>
<dbReference type="eggNOG" id="KOG3746">
    <property type="taxonomic scope" value="Eukaryota"/>
</dbReference>
<feature type="non-terminal residue" evidence="5">
    <location>
        <position position="297"/>
    </location>
</feature>
<keyword evidence="4" id="KW-1133">Transmembrane helix</keyword>
<feature type="transmembrane region" description="Helical" evidence="4">
    <location>
        <begin position="251"/>
        <end position="273"/>
    </location>
</feature>
<keyword evidence="4" id="KW-0812">Transmembrane</keyword>
<evidence type="ECO:0000256" key="4">
    <source>
        <dbReference type="SAM" id="Phobius"/>
    </source>
</evidence>
<dbReference type="GO" id="GO:0005634">
    <property type="term" value="C:nucleus"/>
    <property type="evidence" value="ECO:0007669"/>
    <property type="project" value="InterPro"/>
</dbReference>
<evidence type="ECO:0000313" key="5">
    <source>
        <dbReference type="EMBL" id="EGR32510.1"/>
    </source>
</evidence>
<dbReference type="STRING" id="857967.G0QQJ5"/>
<dbReference type="InterPro" id="IPR029032">
    <property type="entry name" value="AhpD-like"/>
</dbReference>
<feature type="non-terminal residue" evidence="5">
    <location>
        <position position="1"/>
    </location>
</feature>
<dbReference type="GO" id="GO:1990253">
    <property type="term" value="P:cellular response to leucine starvation"/>
    <property type="evidence" value="ECO:0007669"/>
    <property type="project" value="TreeGrafter"/>
</dbReference>
<sequence length="297" mass="35607">IEEIKQIIIEHCKDKNQQYQDFIRIKIEIMIQQNPFKECSRLFQELYEQFYSSNQLQEQRISEFYKNENLPSIQILGQYLFNEQEQQSLFTDWPILQNNLQNEEFRTIIGDIYNQNNCRIPHLERLLCWFPDYLKHYNSLTQNLFYGSGPIPVDQRYYIAILATSCYGCDYLHNRLSQQFLNIGGNIEWLETGIKYSPPKIQQLAEINSKLAYTPYELYKNPHIISVKYIQIYIFIKKKSLLQFGWQKNELMLAIFILVFYHGFSCICLALGIKNEFDLEKPEEKGIKYKFLDFNQN</sequence>
<dbReference type="PANTHER" id="PTHR12474">
    <property type="entry name" value="P53 REGULATED PA26 NUCLEAR PROTEIN SESTRIN"/>
    <property type="match status" value="1"/>
</dbReference>
<dbReference type="EMBL" id="GL983646">
    <property type="protein sequence ID" value="EGR32510.1"/>
    <property type="molecule type" value="Genomic_DNA"/>
</dbReference>